<gene>
    <name evidence="1" type="ORF">DEH84_05620</name>
</gene>
<sequence length="101" mass="11441">MNRHTEQQLLNFCAAQHGRFNAQAWDTLEGVSPEQKACAMLLLAHARWYGRQQEMQSLVGEPSRPQAAGRLSELASRAGFNCGRFAQRLQARLWSSTEPKR</sequence>
<organism evidence="1 2">
    <name type="scientific">Aquabacterium olei</name>
    <dbReference type="NCBI Taxonomy" id="1296669"/>
    <lineage>
        <taxon>Bacteria</taxon>
        <taxon>Pseudomonadati</taxon>
        <taxon>Pseudomonadota</taxon>
        <taxon>Betaproteobacteria</taxon>
        <taxon>Burkholderiales</taxon>
        <taxon>Aquabacterium</taxon>
    </lineage>
</organism>
<dbReference type="Proteomes" id="UP000244892">
    <property type="component" value="Chromosome"/>
</dbReference>
<keyword evidence="2" id="KW-1185">Reference proteome</keyword>
<evidence type="ECO:0000313" key="1">
    <source>
        <dbReference type="EMBL" id="AWI52962.1"/>
    </source>
</evidence>
<accession>A0A2U8FPH6</accession>
<dbReference type="EMBL" id="CP029210">
    <property type="protein sequence ID" value="AWI52962.1"/>
    <property type="molecule type" value="Genomic_DNA"/>
</dbReference>
<dbReference type="OrthoDB" id="8854383at2"/>
<dbReference type="AlphaFoldDB" id="A0A2U8FPH6"/>
<reference evidence="1 2" key="1">
    <citation type="submission" date="2018-05" db="EMBL/GenBank/DDBJ databases">
        <title>complete genome sequence of Aquabacterium olei NBRC 110486.</title>
        <authorList>
            <person name="Tang B."/>
            <person name="Chang J."/>
            <person name="Zhang L."/>
            <person name="Yang H."/>
        </authorList>
    </citation>
    <scope>NUCLEOTIDE SEQUENCE [LARGE SCALE GENOMIC DNA]</scope>
    <source>
        <strain evidence="1 2">NBRC 110486</strain>
    </source>
</reference>
<name>A0A2U8FPH6_9BURK</name>
<protein>
    <submittedName>
        <fullName evidence="1">Uncharacterized protein</fullName>
    </submittedName>
</protein>
<proteinExistence type="predicted"/>
<evidence type="ECO:0000313" key="2">
    <source>
        <dbReference type="Proteomes" id="UP000244892"/>
    </source>
</evidence>
<dbReference type="RefSeq" id="WP_109035538.1">
    <property type="nucleotide sequence ID" value="NZ_CP029210.1"/>
</dbReference>
<dbReference type="KEGG" id="aon:DEH84_05620"/>